<evidence type="ECO:0008006" key="4">
    <source>
        <dbReference type="Google" id="ProtNLM"/>
    </source>
</evidence>
<proteinExistence type="predicted"/>
<dbReference type="AlphaFoldDB" id="A0A6F8PPF0"/>
<sequence>MKKIYMFSGLALLAAILVVSFKGNNDKVAKETVIPIDNALSADSAKRSSAPKSDLGISLKSNDLLNNPYAYIPSQCYTKTNVAGQVHNPCFSCHTVGQEPNYIDDSEFQLVAGFRATTQKNAWTNLFKDRTSAVNAISDDTILNYVNKTNYLTGDGKIELAERLKNLPENWDYDGNGKWDGYTPDCYYHFDSEGYDQDPSGKDTGWRAFAYSPFLGTFWPTNGSTDDVLIRLPESMRQDSQGQYSREVYNLNLSIVLAMIQRQNITIPETDENIYGVDLNKNGQLDKAKQVVYDWAPLENKLMFYVGKAKSLQEAGSLHLAAGLYPEGTEFLHSVRYLALDDKGQVTLSPRLKELRYGKKLFWNTYFQLKNATLSEIKEGDLNPDRLRRIKGDAEFGLSNGVGWVYQGFIENVDGKLRPQNFEETLNCMGCHSGIGITTDSSFAFPRKLDTSHYQQGWYHWTQKSLAGLKEPKFKDGTYQYTEYLLNNHSANEFRNNDEVITKFWNSDGSIKQDQLSLLHDDIAELLIPSRERALQLNKAYKVIVDEQSYIYSRDAHVKPLDEVVWQEVPEGELTGVTTPVIHH</sequence>
<gene>
    <name evidence="2" type="ORF">THMIRHAT_16160</name>
</gene>
<dbReference type="EMBL" id="AP021888">
    <property type="protein sequence ID" value="BBP43870.1"/>
    <property type="molecule type" value="Genomic_DNA"/>
</dbReference>
<keyword evidence="3" id="KW-1185">Reference proteome</keyword>
<dbReference type="Proteomes" id="UP000501466">
    <property type="component" value="Chromosome"/>
</dbReference>
<feature type="signal peptide" evidence="1">
    <location>
        <begin position="1"/>
        <end position="22"/>
    </location>
</feature>
<keyword evidence="1" id="KW-0732">Signal</keyword>
<evidence type="ECO:0000313" key="2">
    <source>
        <dbReference type="EMBL" id="BBP43870.1"/>
    </source>
</evidence>
<reference evidence="3" key="1">
    <citation type="submission" date="2019-11" db="EMBL/GenBank/DDBJ databases">
        <title>Isolation and characterization of two novel species in the genus Thiomicrorhabdus.</title>
        <authorList>
            <person name="Mochizuki J."/>
            <person name="Kojima H."/>
            <person name="Fukui M."/>
        </authorList>
    </citation>
    <scope>NUCLEOTIDE SEQUENCE [LARGE SCALE GENOMIC DNA]</scope>
    <source>
        <strain evidence="3">AkT22</strain>
    </source>
</reference>
<accession>A0A6F8PPF0</accession>
<name>A0A6F8PPF0_9GAMM</name>
<feature type="chain" id="PRO_5026048393" description="Lipoprotein" evidence="1">
    <location>
        <begin position="23"/>
        <end position="584"/>
    </location>
</feature>
<evidence type="ECO:0000256" key="1">
    <source>
        <dbReference type="SAM" id="SignalP"/>
    </source>
</evidence>
<protein>
    <recommendedName>
        <fullName evidence="4">Lipoprotein</fullName>
    </recommendedName>
</protein>
<dbReference type="RefSeq" id="WP_243831417.1">
    <property type="nucleotide sequence ID" value="NZ_AP021888.1"/>
</dbReference>
<organism evidence="2 3">
    <name type="scientific">Thiosulfativibrio zosterae</name>
    <dbReference type="NCBI Taxonomy" id="2675053"/>
    <lineage>
        <taxon>Bacteria</taxon>
        <taxon>Pseudomonadati</taxon>
        <taxon>Pseudomonadota</taxon>
        <taxon>Gammaproteobacteria</taxon>
        <taxon>Thiotrichales</taxon>
        <taxon>Piscirickettsiaceae</taxon>
        <taxon>Thiosulfativibrio</taxon>
    </lineage>
</organism>
<dbReference type="KEGG" id="tzo:THMIRHAT_16160"/>
<evidence type="ECO:0000313" key="3">
    <source>
        <dbReference type="Proteomes" id="UP000501466"/>
    </source>
</evidence>